<evidence type="ECO:0000313" key="1">
    <source>
        <dbReference type="EnsemblPlants" id="OPUNC05G05810.1"/>
    </source>
</evidence>
<dbReference type="EnsemblPlants" id="OPUNC05G05810.1">
    <property type="protein sequence ID" value="OPUNC05G05810.1"/>
    <property type="gene ID" value="OPUNC05G05810"/>
</dbReference>
<name>A0A0E0KZI2_ORYPU</name>
<protein>
    <submittedName>
        <fullName evidence="1">Uncharacterized protein</fullName>
    </submittedName>
</protein>
<dbReference type="AlphaFoldDB" id="A0A0E0KZI2"/>
<dbReference type="Proteomes" id="UP000026962">
    <property type="component" value="Chromosome 5"/>
</dbReference>
<dbReference type="Gramene" id="OPUNC05G05810.1">
    <property type="protein sequence ID" value="OPUNC05G05810.1"/>
    <property type="gene ID" value="OPUNC05G05810"/>
</dbReference>
<keyword evidence="2" id="KW-1185">Reference proteome</keyword>
<dbReference type="STRING" id="4537.A0A0E0KZI2"/>
<reference evidence="1" key="1">
    <citation type="submission" date="2015-04" db="UniProtKB">
        <authorList>
            <consortium name="EnsemblPlants"/>
        </authorList>
    </citation>
    <scope>IDENTIFICATION</scope>
</reference>
<reference evidence="1" key="2">
    <citation type="submission" date="2018-05" db="EMBL/GenBank/DDBJ databases">
        <title>OpunRS2 (Oryza punctata Reference Sequence Version 2).</title>
        <authorList>
            <person name="Zhang J."/>
            <person name="Kudrna D."/>
            <person name="Lee S."/>
            <person name="Talag J."/>
            <person name="Welchert J."/>
            <person name="Wing R.A."/>
        </authorList>
    </citation>
    <scope>NUCLEOTIDE SEQUENCE [LARGE SCALE GENOMIC DNA]</scope>
</reference>
<accession>A0A0E0KZI2</accession>
<sequence>MSPSRDPPLADVAVPNSSVPLPISPTSSDVAVRLHRNGAYCCCCGRRRRSSAASPSISDVEIEELGNSMKDELRNYLSLNIVQANESEFCLIPRIHD</sequence>
<evidence type="ECO:0000313" key="2">
    <source>
        <dbReference type="Proteomes" id="UP000026962"/>
    </source>
</evidence>
<organism evidence="1">
    <name type="scientific">Oryza punctata</name>
    <name type="common">Red rice</name>
    <dbReference type="NCBI Taxonomy" id="4537"/>
    <lineage>
        <taxon>Eukaryota</taxon>
        <taxon>Viridiplantae</taxon>
        <taxon>Streptophyta</taxon>
        <taxon>Embryophyta</taxon>
        <taxon>Tracheophyta</taxon>
        <taxon>Spermatophyta</taxon>
        <taxon>Magnoliopsida</taxon>
        <taxon>Liliopsida</taxon>
        <taxon>Poales</taxon>
        <taxon>Poaceae</taxon>
        <taxon>BOP clade</taxon>
        <taxon>Oryzoideae</taxon>
        <taxon>Oryzeae</taxon>
        <taxon>Oryzinae</taxon>
        <taxon>Oryza</taxon>
    </lineage>
</organism>
<dbReference type="HOGENOM" id="CLU_2350380_0_0_1"/>
<proteinExistence type="predicted"/>